<evidence type="ECO:0000313" key="3">
    <source>
        <dbReference type="Proteomes" id="UP000381693"/>
    </source>
</evidence>
<dbReference type="SUPFAM" id="SSF55729">
    <property type="entry name" value="Acyl-CoA N-acyltransferases (Nat)"/>
    <property type="match status" value="1"/>
</dbReference>
<evidence type="ECO:0000259" key="1">
    <source>
        <dbReference type="PROSITE" id="PS51186"/>
    </source>
</evidence>
<dbReference type="InterPro" id="IPR051531">
    <property type="entry name" value="N-acetyltransferase"/>
</dbReference>
<dbReference type="AlphaFoldDB" id="A0A5E6MDF0"/>
<dbReference type="PANTHER" id="PTHR43792">
    <property type="entry name" value="GNAT FAMILY, PUTATIVE (AFU_ORTHOLOGUE AFUA_3G00765)-RELATED-RELATED"/>
    <property type="match status" value="1"/>
</dbReference>
<keyword evidence="2" id="KW-0012">Acyltransferase</keyword>
<protein>
    <submittedName>
        <fullName evidence="2">Diamine N-acetyltransferase</fullName>
        <ecNumber evidence="2">2.3.1.57</ecNumber>
    </submittedName>
</protein>
<accession>A0A5E6MDF0</accession>
<dbReference type="EMBL" id="CABFUZ020000111">
    <property type="protein sequence ID" value="VVM06311.1"/>
    <property type="molecule type" value="Genomic_DNA"/>
</dbReference>
<comment type="caution">
    <text evidence="2">The sequence shown here is derived from an EMBL/GenBank/DDBJ whole genome shotgun (WGS) entry which is preliminary data.</text>
</comment>
<feature type="domain" description="N-acetyltransferase" evidence="1">
    <location>
        <begin position="6"/>
        <end position="171"/>
    </location>
</feature>
<proteinExistence type="predicted"/>
<organism evidence="2 3">
    <name type="scientific">Methylacidimicrobium cyclopophantes</name>
    <dbReference type="NCBI Taxonomy" id="1041766"/>
    <lineage>
        <taxon>Bacteria</taxon>
        <taxon>Pseudomonadati</taxon>
        <taxon>Verrucomicrobiota</taxon>
        <taxon>Methylacidimicrobium</taxon>
    </lineage>
</organism>
<dbReference type="EC" id="2.3.1.57" evidence="2"/>
<dbReference type="InterPro" id="IPR016181">
    <property type="entry name" value="Acyl_CoA_acyltransferase"/>
</dbReference>
<dbReference type="PROSITE" id="PS51186">
    <property type="entry name" value="GNAT"/>
    <property type="match status" value="1"/>
</dbReference>
<sequence length="178" mass="20160">MVLERIYLRPLEEKDLERVRMLSGDPDCSWATRPITYPESVQSASSWLDEHITMTKKGKSVSLAVVLRDQDLFIGSVLLFLEPLHQRAEIGCWIGRPYWSRGYGTEACAGAIHHGFEVLRLHKVSAYCVSTNTGSLKMLAKLGMKWEGCLREHLKIRGCFEDLLVYGLLAEERTTAGF</sequence>
<name>A0A5E6MDF0_9BACT</name>
<keyword evidence="2" id="KW-0808">Transferase</keyword>
<dbReference type="Gene3D" id="3.40.630.30">
    <property type="match status" value="1"/>
</dbReference>
<dbReference type="Proteomes" id="UP000381693">
    <property type="component" value="Unassembled WGS sequence"/>
</dbReference>
<keyword evidence="3" id="KW-1185">Reference proteome</keyword>
<gene>
    <name evidence="2" type="primary">speG/SAT</name>
    <name evidence="2" type="ORF">MAMC_01030</name>
</gene>
<reference evidence="2" key="1">
    <citation type="submission" date="2019-09" db="EMBL/GenBank/DDBJ databases">
        <authorList>
            <person name="Cremers G."/>
        </authorList>
    </citation>
    <scope>NUCLEOTIDE SEQUENCE [LARGE SCALE GENOMIC DNA]</scope>
    <source>
        <strain evidence="2">3B</strain>
    </source>
</reference>
<dbReference type="InterPro" id="IPR000182">
    <property type="entry name" value="GNAT_dom"/>
</dbReference>
<dbReference type="GO" id="GO:0004145">
    <property type="term" value="F:diamine N-acetyltransferase activity"/>
    <property type="evidence" value="ECO:0007669"/>
    <property type="project" value="UniProtKB-EC"/>
</dbReference>
<evidence type="ECO:0000313" key="2">
    <source>
        <dbReference type="EMBL" id="VVM06311.1"/>
    </source>
</evidence>
<dbReference type="Pfam" id="PF13302">
    <property type="entry name" value="Acetyltransf_3"/>
    <property type="match status" value="1"/>
</dbReference>